<dbReference type="PANTHER" id="PTHR36978">
    <property type="entry name" value="P-LOOP CONTAINING NUCLEOTIDE TRIPHOSPHATE HYDROLASE"/>
    <property type="match status" value="1"/>
</dbReference>
<dbReference type="EMBL" id="JABAYA010000103">
    <property type="protein sequence ID" value="KAF7725154.1"/>
    <property type="molecule type" value="Genomic_DNA"/>
</dbReference>
<dbReference type="AlphaFoldDB" id="A0A8H7ENV6"/>
<organism evidence="1 2">
    <name type="scientific">Apophysomyces ossiformis</name>
    <dbReference type="NCBI Taxonomy" id="679940"/>
    <lineage>
        <taxon>Eukaryota</taxon>
        <taxon>Fungi</taxon>
        <taxon>Fungi incertae sedis</taxon>
        <taxon>Mucoromycota</taxon>
        <taxon>Mucoromycotina</taxon>
        <taxon>Mucoromycetes</taxon>
        <taxon>Mucorales</taxon>
        <taxon>Mucorineae</taxon>
        <taxon>Mucoraceae</taxon>
        <taxon>Apophysomyces</taxon>
    </lineage>
</organism>
<name>A0A8H7ENV6_9FUNG</name>
<gene>
    <name evidence="1" type="ORF">EC973_000406</name>
</gene>
<dbReference type="InterPro" id="IPR040632">
    <property type="entry name" value="Sulfotransfer_4"/>
</dbReference>
<reference evidence="1" key="1">
    <citation type="submission" date="2020-01" db="EMBL/GenBank/DDBJ databases">
        <title>Genome Sequencing of Three Apophysomyces-Like Fungal Strains Confirms a Novel Fungal Genus in the Mucoromycota with divergent Burkholderia-like Endosymbiotic Bacteria.</title>
        <authorList>
            <person name="Stajich J.E."/>
            <person name="Macias A.M."/>
            <person name="Carter-House D."/>
            <person name="Lovett B."/>
            <person name="Kasson L.R."/>
            <person name="Berry K."/>
            <person name="Grigoriev I."/>
            <person name="Chang Y."/>
            <person name="Spatafora J."/>
            <person name="Kasson M.T."/>
        </authorList>
    </citation>
    <scope>NUCLEOTIDE SEQUENCE</scope>
    <source>
        <strain evidence="1">NRRL A-21654</strain>
    </source>
</reference>
<dbReference type="Proteomes" id="UP000605846">
    <property type="component" value="Unassembled WGS sequence"/>
</dbReference>
<protein>
    <submittedName>
        <fullName evidence="1">Uncharacterized protein</fullName>
    </submittedName>
</protein>
<keyword evidence="2" id="KW-1185">Reference proteome</keyword>
<comment type="caution">
    <text evidence="1">The sequence shown here is derived from an EMBL/GenBank/DDBJ whole genome shotgun (WGS) entry which is preliminary data.</text>
</comment>
<evidence type="ECO:0000313" key="2">
    <source>
        <dbReference type="Proteomes" id="UP000605846"/>
    </source>
</evidence>
<sequence>MQHYPEAKVVLTTRDPEQCIPENPPPDHNHPHWNRILKLAEIVIMEKDLKMKEGARHDIIKRFQEQENRVKDTIPPGKLLIYHVSEGWERLCKFVDVVVPFTPFRHDNTTKDFFPVMQSLYDALPRIEPAN</sequence>
<dbReference type="Pfam" id="PF17784">
    <property type="entry name" value="Sulfotransfer_4"/>
    <property type="match status" value="1"/>
</dbReference>
<dbReference type="PANTHER" id="PTHR36978:SF4">
    <property type="entry name" value="P-LOOP CONTAINING NUCLEOSIDE TRIPHOSPHATE HYDROLASE PROTEIN"/>
    <property type="match status" value="1"/>
</dbReference>
<proteinExistence type="predicted"/>
<dbReference type="InterPro" id="IPR027417">
    <property type="entry name" value="P-loop_NTPase"/>
</dbReference>
<accession>A0A8H7ENV6</accession>
<dbReference type="Gene3D" id="3.40.50.300">
    <property type="entry name" value="P-loop containing nucleotide triphosphate hydrolases"/>
    <property type="match status" value="1"/>
</dbReference>
<dbReference type="OrthoDB" id="408152at2759"/>
<evidence type="ECO:0000313" key="1">
    <source>
        <dbReference type="EMBL" id="KAF7725154.1"/>
    </source>
</evidence>